<feature type="domain" description="DUF418" evidence="2">
    <location>
        <begin position="250"/>
        <end position="407"/>
    </location>
</feature>
<feature type="transmembrane region" description="Helical" evidence="1">
    <location>
        <begin position="31"/>
        <end position="52"/>
    </location>
</feature>
<feature type="transmembrane region" description="Helical" evidence="1">
    <location>
        <begin position="302"/>
        <end position="323"/>
    </location>
</feature>
<dbReference type="PANTHER" id="PTHR30590">
    <property type="entry name" value="INNER MEMBRANE PROTEIN"/>
    <property type="match status" value="1"/>
</dbReference>
<keyword evidence="1" id="KW-0812">Transmembrane</keyword>
<feature type="transmembrane region" description="Helical" evidence="1">
    <location>
        <begin position="72"/>
        <end position="96"/>
    </location>
</feature>
<dbReference type="InterPro" id="IPR007349">
    <property type="entry name" value="DUF418"/>
</dbReference>
<dbReference type="Proteomes" id="UP000547058">
    <property type="component" value="Unassembled WGS sequence"/>
</dbReference>
<evidence type="ECO:0000313" key="3">
    <source>
        <dbReference type="EMBL" id="MBA8680391.1"/>
    </source>
</evidence>
<feature type="transmembrane region" description="Helical" evidence="1">
    <location>
        <begin position="117"/>
        <end position="142"/>
    </location>
</feature>
<gene>
    <name evidence="3" type="ORF">H4O11_01005</name>
</gene>
<dbReference type="InterPro" id="IPR052529">
    <property type="entry name" value="Bact_Transport_Assoc"/>
</dbReference>
<dbReference type="AlphaFoldDB" id="A0A7W3IGM2"/>
<name>A0A7W3IGM2_9GAMM</name>
<comment type="caution">
    <text evidence="3">The sequence shown here is derived from an EMBL/GenBank/DDBJ whole genome shotgun (WGS) entry which is preliminary data.</text>
</comment>
<feature type="transmembrane region" description="Helical" evidence="1">
    <location>
        <begin position="271"/>
        <end position="290"/>
    </location>
</feature>
<feature type="transmembrane region" description="Helical" evidence="1">
    <location>
        <begin position="229"/>
        <end position="251"/>
    </location>
</feature>
<organism evidence="3 4">
    <name type="scientific">Stenotrophomonas tumulicola</name>
    <dbReference type="NCBI Taxonomy" id="1685415"/>
    <lineage>
        <taxon>Bacteria</taxon>
        <taxon>Pseudomonadati</taxon>
        <taxon>Pseudomonadota</taxon>
        <taxon>Gammaproteobacteria</taxon>
        <taxon>Lysobacterales</taxon>
        <taxon>Lysobacteraceae</taxon>
        <taxon>Stenotrophomonas</taxon>
    </lineage>
</organism>
<dbReference type="EMBL" id="JACGXS010000001">
    <property type="protein sequence ID" value="MBA8680391.1"/>
    <property type="molecule type" value="Genomic_DNA"/>
</dbReference>
<keyword evidence="4" id="KW-1185">Reference proteome</keyword>
<feature type="transmembrane region" description="Helical" evidence="1">
    <location>
        <begin position="162"/>
        <end position="182"/>
    </location>
</feature>
<evidence type="ECO:0000256" key="1">
    <source>
        <dbReference type="SAM" id="Phobius"/>
    </source>
</evidence>
<evidence type="ECO:0000259" key="2">
    <source>
        <dbReference type="Pfam" id="PF04235"/>
    </source>
</evidence>
<evidence type="ECO:0000313" key="4">
    <source>
        <dbReference type="Proteomes" id="UP000547058"/>
    </source>
</evidence>
<dbReference type="RefSeq" id="WP_182337584.1">
    <property type="nucleotide sequence ID" value="NZ_JACGXS010000001.1"/>
</dbReference>
<feature type="transmembrane region" description="Helical" evidence="1">
    <location>
        <begin position="369"/>
        <end position="389"/>
    </location>
</feature>
<dbReference type="Pfam" id="PF04235">
    <property type="entry name" value="DUF418"/>
    <property type="match status" value="1"/>
</dbReference>
<sequence length="419" mass="45422">MTLLDPGFPVTTASSSLQPLPAADRITVMDVLRGAALLGILLMNIEALAGPLDLSFTGIDPRWHGIDYAADALVYVLVQGKFFLLFSLLFGAGFAVMAQRALDSGRAFAPLYLRRSLALLLIGTCHAVLVWSGDILVMYAVLSFPLLACRRLPVSALPVAGGLAYAFAVGLSLLFALVVWAAGRADPTALDSAGAMRAAQDIIQAQRLAYGQGSWAEASLQRLSDLRHMFGGILVTGPEIFGMFLIGAWFARRGVLADPARFEALYARLRWVALPVGLLLMLASAAWHPYLAPGQFTPATGLSYALAAVASLLMCLGYLAWIVRARSALGWLAAPGRMALTHYLLQSLLCTWIFYGYGLGFFEQLPRAWQVPFALAVFGAQVWLSHAWLARFRFGPVEWLWRASTYLRLPSMRRAVAGG</sequence>
<proteinExistence type="predicted"/>
<dbReference type="PANTHER" id="PTHR30590:SF2">
    <property type="entry name" value="INNER MEMBRANE PROTEIN"/>
    <property type="match status" value="1"/>
</dbReference>
<reference evidence="3 4" key="1">
    <citation type="submission" date="2020-08" db="EMBL/GenBank/DDBJ databases">
        <title>Stenotrophomonas tumulicola JCM 30961.</title>
        <authorList>
            <person name="Deng Y."/>
        </authorList>
    </citation>
    <scope>NUCLEOTIDE SEQUENCE [LARGE SCALE GENOMIC DNA]</scope>
    <source>
        <strain evidence="3 4">JCM 30961</strain>
    </source>
</reference>
<accession>A0A7W3IGM2</accession>
<protein>
    <submittedName>
        <fullName evidence="3">DUF418 domain-containing protein</fullName>
    </submittedName>
</protein>
<keyword evidence="1" id="KW-1133">Transmembrane helix</keyword>
<feature type="transmembrane region" description="Helical" evidence="1">
    <location>
        <begin position="343"/>
        <end position="362"/>
    </location>
</feature>
<keyword evidence="1" id="KW-0472">Membrane</keyword>